<evidence type="ECO:0000256" key="1">
    <source>
        <dbReference type="SAM" id="MobiDB-lite"/>
    </source>
</evidence>
<name>A0A4Z2IS29_9TELE</name>
<dbReference type="EMBL" id="SRLO01000055">
    <property type="protein sequence ID" value="TNN80324.1"/>
    <property type="molecule type" value="Genomic_DNA"/>
</dbReference>
<organism evidence="2 3">
    <name type="scientific">Liparis tanakae</name>
    <name type="common">Tanaka's snailfish</name>
    <dbReference type="NCBI Taxonomy" id="230148"/>
    <lineage>
        <taxon>Eukaryota</taxon>
        <taxon>Metazoa</taxon>
        <taxon>Chordata</taxon>
        <taxon>Craniata</taxon>
        <taxon>Vertebrata</taxon>
        <taxon>Euteleostomi</taxon>
        <taxon>Actinopterygii</taxon>
        <taxon>Neopterygii</taxon>
        <taxon>Teleostei</taxon>
        <taxon>Neoteleostei</taxon>
        <taxon>Acanthomorphata</taxon>
        <taxon>Eupercaria</taxon>
        <taxon>Perciformes</taxon>
        <taxon>Cottioidei</taxon>
        <taxon>Cottales</taxon>
        <taxon>Liparidae</taxon>
        <taxon>Liparis</taxon>
    </lineage>
</organism>
<evidence type="ECO:0000313" key="3">
    <source>
        <dbReference type="Proteomes" id="UP000314294"/>
    </source>
</evidence>
<dbReference type="AlphaFoldDB" id="A0A4Z2IS29"/>
<feature type="region of interest" description="Disordered" evidence="1">
    <location>
        <begin position="63"/>
        <end position="101"/>
    </location>
</feature>
<accession>A0A4Z2IS29</accession>
<evidence type="ECO:0000313" key="2">
    <source>
        <dbReference type="EMBL" id="TNN80324.1"/>
    </source>
</evidence>
<proteinExistence type="predicted"/>
<comment type="caution">
    <text evidence="2">The sequence shown here is derived from an EMBL/GenBank/DDBJ whole genome shotgun (WGS) entry which is preliminary data.</text>
</comment>
<protein>
    <submittedName>
        <fullName evidence="2">Uncharacterized protein</fullName>
    </submittedName>
</protein>
<reference evidence="2 3" key="1">
    <citation type="submission" date="2019-03" db="EMBL/GenBank/DDBJ databases">
        <title>First draft genome of Liparis tanakae, snailfish: a comprehensive survey of snailfish specific genes.</title>
        <authorList>
            <person name="Kim W."/>
            <person name="Song I."/>
            <person name="Jeong J.-H."/>
            <person name="Kim D."/>
            <person name="Kim S."/>
            <person name="Ryu S."/>
            <person name="Song J.Y."/>
            <person name="Lee S.K."/>
        </authorList>
    </citation>
    <scope>NUCLEOTIDE SEQUENCE [LARGE SCALE GENOMIC DNA]</scope>
    <source>
        <tissue evidence="2">Muscle</tissue>
    </source>
</reference>
<gene>
    <name evidence="2" type="ORF">EYF80_009348</name>
</gene>
<dbReference type="Proteomes" id="UP000314294">
    <property type="component" value="Unassembled WGS sequence"/>
</dbReference>
<feature type="compositionally biased region" description="Basic and acidic residues" evidence="1">
    <location>
        <begin position="72"/>
        <end position="101"/>
    </location>
</feature>
<keyword evidence="3" id="KW-1185">Reference proteome</keyword>
<sequence length="101" mass="11387">MEDSESSQVKEGMAGRRKGIRVHVRRRTLILMLSLFFGYLNTDTQLIVEPIARPEGILIPSKVSESGKRRKAEAVQRDGAGKSSNHTEELREEERSDGFLC</sequence>